<reference evidence="10" key="2">
    <citation type="journal article" date="2023" name="IMA Fungus">
        <title>Comparative genomic study of the Penicillium genus elucidates a diverse pangenome and 15 lateral gene transfer events.</title>
        <authorList>
            <person name="Petersen C."/>
            <person name="Sorensen T."/>
            <person name="Nielsen M.R."/>
            <person name="Sondergaard T.E."/>
            <person name="Sorensen J.L."/>
            <person name="Fitzpatrick D.A."/>
            <person name="Frisvad J.C."/>
            <person name="Nielsen K.L."/>
        </authorList>
    </citation>
    <scope>NUCLEOTIDE SEQUENCE</scope>
    <source>
        <strain evidence="10">IBT 3081</strain>
    </source>
</reference>
<dbReference type="RefSeq" id="XP_056580984.1">
    <property type="nucleotide sequence ID" value="XM_056724734.1"/>
</dbReference>
<feature type="binding site" evidence="7">
    <location>
        <position position="186"/>
    </location>
    <ligand>
        <name>Zn(2+)</name>
        <dbReference type="ChEBI" id="CHEBI:29105"/>
    </ligand>
</feature>
<dbReference type="Pfam" id="PF00484">
    <property type="entry name" value="Pro_CA"/>
    <property type="match status" value="1"/>
</dbReference>
<evidence type="ECO:0000256" key="3">
    <source>
        <dbReference type="ARBA" id="ARBA00022723"/>
    </source>
</evidence>
<dbReference type="InterPro" id="IPR001765">
    <property type="entry name" value="Carbonic_anhydrase"/>
</dbReference>
<evidence type="ECO:0000256" key="9">
    <source>
        <dbReference type="SAM" id="MobiDB-lite"/>
    </source>
</evidence>
<comment type="cofactor">
    <cofactor evidence="7">
        <name>Zn(2+)</name>
        <dbReference type="ChEBI" id="CHEBI:29105"/>
    </cofactor>
    <text evidence="7">Binds 1 zinc ion per subunit.</text>
</comment>
<evidence type="ECO:0000313" key="10">
    <source>
        <dbReference type="EMBL" id="KAJ5374998.1"/>
    </source>
</evidence>
<dbReference type="AlphaFoldDB" id="A0A9W9SF33"/>
<comment type="function">
    <text evidence="8">Reversible hydration of carbon dioxide.</text>
</comment>
<dbReference type="GO" id="GO:0008270">
    <property type="term" value="F:zinc ion binding"/>
    <property type="evidence" value="ECO:0007669"/>
    <property type="project" value="UniProtKB-UniRule"/>
</dbReference>
<dbReference type="SUPFAM" id="SSF53056">
    <property type="entry name" value="beta-carbonic anhydrase, cab"/>
    <property type="match status" value="1"/>
</dbReference>
<evidence type="ECO:0000256" key="8">
    <source>
        <dbReference type="RuleBase" id="RU003956"/>
    </source>
</evidence>
<feature type="compositionally biased region" description="Polar residues" evidence="9">
    <location>
        <begin position="33"/>
        <end position="43"/>
    </location>
</feature>
<dbReference type="InterPro" id="IPR036874">
    <property type="entry name" value="Carbonic_anhydrase_sf"/>
</dbReference>
<gene>
    <name evidence="10" type="ORF">N7517_007004</name>
</gene>
<dbReference type="InterPro" id="IPR015892">
    <property type="entry name" value="Carbonic_anhydrase_CS"/>
</dbReference>
<dbReference type="GO" id="GO:0005737">
    <property type="term" value="C:cytoplasm"/>
    <property type="evidence" value="ECO:0007669"/>
    <property type="project" value="TreeGrafter"/>
</dbReference>
<evidence type="ECO:0000313" key="11">
    <source>
        <dbReference type="Proteomes" id="UP001147752"/>
    </source>
</evidence>
<dbReference type="PROSITE" id="PS00705">
    <property type="entry name" value="PROK_CO2_ANHYDRASE_2"/>
    <property type="match status" value="1"/>
</dbReference>
<evidence type="ECO:0000256" key="1">
    <source>
        <dbReference type="ARBA" id="ARBA00006217"/>
    </source>
</evidence>
<organism evidence="10 11">
    <name type="scientific">Penicillium concentricum</name>
    <dbReference type="NCBI Taxonomy" id="293559"/>
    <lineage>
        <taxon>Eukaryota</taxon>
        <taxon>Fungi</taxon>
        <taxon>Dikarya</taxon>
        <taxon>Ascomycota</taxon>
        <taxon>Pezizomycotina</taxon>
        <taxon>Eurotiomycetes</taxon>
        <taxon>Eurotiomycetidae</taxon>
        <taxon>Eurotiales</taxon>
        <taxon>Aspergillaceae</taxon>
        <taxon>Penicillium</taxon>
    </lineage>
</organism>
<keyword evidence="11" id="KW-1185">Reference proteome</keyword>
<name>A0A9W9SF33_9EURO</name>
<evidence type="ECO:0000256" key="7">
    <source>
        <dbReference type="PIRSR" id="PIRSR601765-1"/>
    </source>
</evidence>
<dbReference type="GO" id="GO:0004089">
    <property type="term" value="F:carbonate dehydratase activity"/>
    <property type="evidence" value="ECO:0007669"/>
    <property type="project" value="UniProtKB-UniRule"/>
</dbReference>
<feature type="region of interest" description="Disordered" evidence="9">
    <location>
        <begin position="27"/>
        <end position="47"/>
    </location>
</feature>
<feature type="compositionally biased region" description="Polar residues" evidence="9">
    <location>
        <begin position="62"/>
        <end position="83"/>
    </location>
</feature>
<feature type="binding site" evidence="7">
    <location>
        <position position="189"/>
    </location>
    <ligand>
        <name>Zn(2+)</name>
        <dbReference type="ChEBI" id="CHEBI:29105"/>
    </ligand>
</feature>
<dbReference type="SMART" id="SM00947">
    <property type="entry name" value="Pro_CA"/>
    <property type="match status" value="1"/>
</dbReference>
<dbReference type="CDD" id="cd00883">
    <property type="entry name" value="beta_CA_cladeA"/>
    <property type="match status" value="1"/>
</dbReference>
<keyword evidence="4 7" id="KW-0862">Zinc</keyword>
<dbReference type="Gene3D" id="3.40.1050.10">
    <property type="entry name" value="Carbonic anhydrase"/>
    <property type="match status" value="1"/>
</dbReference>
<dbReference type="PANTHER" id="PTHR11002">
    <property type="entry name" value="CARBONIC ANHYDRASE"/>
    <property type="match status" value="1"/>
</dbReference>
<dbReference type="Proteomes" id="UP001147752">
    <property type="component" value="Unassembled WGS sequence"/>
</dbReference>
<dbReference type="EMBL" id="JAPZBT010000002">
    <property type="protein sequence ID" value="KAJ5374998.1"/>
    <property type="molecule type" value="Genomic_DNA"/>
</dbReference>
<comment type="similarity">
    <text evidence="1 8">Belongs to the beta-class carbonic anhydrase family.</text>
</comment>
<feature type="binding site" evidence="7">
    <location>
        <position position="130"/>
    </location>
    <ligand>
        <name>Zn(2+)</name>
        <dbReference type="ChEBI" id="CHEBI:29105"/>
    </ligand>
</feature>
<keyword evidence="3 7" id="KW-0479">Metal-binding</keyword>
<feature type="binding site" evidence="7">
    <location>
        <position position="132"/>
    </location>
    <ligand>
        <name>Zn(2+)</name>
        <dbReference type="ChEBI" id="CHEBI:29105"/>
    </ligand>
</feature>
<evidence type="ECO:0000256" key="5">
    <source>
        <dbReference type="ARBA" id="ARBA00023239"/>
    </source>
</evidence>
<dbReference type="GO" id="GO:0034599">
    <property type="term" value="P:cellular response to oxidative stress"/>
    <property type="evidence" value="ECO:0007669"/>
    <property type="project" value="TreeGrafter"/>
</dbReference>
<dbReference type="OrthoDB" id="10248475at2759"/>
<evidence type="ECO:0000256" key="2">
    <source>
        <dbReference type="ARBA" id="ARBA00012925"/>
    </source>
</evidence>
<accession>A0A9W9SF33</accession>
<feature type="region of interest" description="Disordered" evidence="9">
    <location>
        <begin position="60"/>
        <end position="85"/>
    </location>
</feature>
<comment type="caution">
    <text evidence="10">The sequence shown here is derived from an EMBL/GenBank/DDBJ whole genome shotgun (WGS) entry which is preliminary data.</text>
</comment>
<evidence type="ECO:0000256" key="6">
    <source>
        <dbReference type="ARBA" id="ARBA00048348"/>
    </source>
</evidence>
<reference evidence="10" key="1">
    <citation type="submission" date="2022-12" db="EMBL/GenBank/DDBJ databases">
        <authorList>
            <person name="Petersen C."/>
        </authorList>
    </citation>
    <scope>NUCLEOTIDE SEQUENCE</scope>
    <source>
        <strain evidence="10">IBT 3081</strain>
    </source>
</reference>
<dbReference type="EC" id="4.2.1.1" evidence="2 8"/>
<evidence type="ECO:0000256" key="4">
    <source>
        <dbReference type="ARBA" id="ARBA00022833"/>
    </source>
</evidence>
<proteinExistence type="inferred from homology"/>
<sequence length="297" mass="32096">MVVEGAARLTGRSGLITRVAEASRYSPGPLLMTRSQGTRSTVSAPHKPFSTFTPFSCAGHKNASTESPSSLNTRPNPKTQTDISGADLTDRYTAGLRLNKEWAAQTARNHPNLFPTLASGQTPQILWIGCSDSRCPETTFLGLEPGDVFVHRNIANVVHPGDLSSSAVIEYAVQYLRVNHVVVCGHTACGGVSAAMGNKNLGILDPWLFPLRQLRERNLKLLQSMPAGEAASKLGELNVREGLNIVKQKSVVLNAIRERGLQVHGLIYDVGSGVLSELDTEDSEEVIRARLTAFQTE</sequence>
<keyword evidence="5 8" id="KW-0456">Lyase</keyword>
<dbReference type="GO" id="GO:0015976">
    <property type="term" value="P:carbon utilization"/>
    <property type="evidence" value="ECO:0007669"/>
    <property type="project" value="InterPro"/>
</dbReference>
<comment type="catalytic activity">
    <reaction evidence="6 8">
        <text>hydrogencarbonate + H(+) = CO2 + H2O</text>
        <dbReference type="Rhea" id="RHEA:10748"/>
        <dbReference type="ChEBI" id="CHEBI:15377"/>
        <dbReference type="ChEBI" id="CHEBI:15378"/>
        <dbReference type="ChEBI" id="CHEBI:16526"/>
        <dbReference type="ChEBI" id="CHEBI:17544"/>
        <dbReference type="EC" id="4.2.1.1"/>
    </reaction>
</comment>
<dbReference type="GO" id="GO:0071244">
    <property type="term" value="P:cellular response to carbon dioxide"/>
    <property type="evidence" value="ECO:0007669"/>
    <property type="project" value="TreeGrafter"/>
</dbReference>
<dbReference type="GeneID" id="81463917"/>
<protein>
    <recommendedName>
        <fullName evidence="2 8">Carbonic anhydrase</fullName>
        <ecNumber evidence="2 8">4.2.1.1</ecNumber>
    </recommendedName>
    <alternativeName>
        <fullName evidence="8">Carbonate dehydratase</fullName>
    </alternativeName>
</protein>
<dbReference type="PANTHER" id="PTHR11002:SF76">
    <property type="entry name" value="CARBONIC ANHYDRASE"/>
    <property type="match status" value="1"/>
</dbReference>